<sequence>MGEQQKFRDFRIKGIVSAPFTPFKSDGDVNYDLFPAYAKYLQDHHFQHAFVNGTLAEGMSQTIDERKETLEAWMKAADGKIGIIAHVGTNNLRDAKELARHAEKIGVEAIAALAPSFYKPKCEEDLVDYMAELAAAAPNTPFYYYCINFVTGIYLNSAKFLSLAKDRIPTLCGLKHSSRELTSAHSCNLVDKDRFQVLMGTDVQYITALSVKIEVPVTASYLGDIYFRLKSAYDKGDKNTADEIQETAQLINDIRGRYGGDIPVAKKMFSIVSGIDVGPVRMPMKDISKEKEEGLRKELLATGCW</sequence>
<keyword evidence="8" id="KW-0704">Schiff base</keyword>
<name>A0A210PLX9_MIZYE</name>
<feature type="active site" description="Schiff-base intermediate with substrate" evidence="12">
    <location>
        <position position="175"/>
    </location>
</feature>
<feature type="binding site" evidence="13">
    <location>
        <position position="215"/>
    </location>
    <ligand>
        <name>pyruvate</name>
        <dbReference type="ChEBI" id="CHEBI:15361"/>
    </ligand>
</feature>
<gene>
    <name evidence="14" type="ORF">KP79_PYT06058</name>
</gene>
<comment type="caution">
    <text evidence="14">The sequence shown here is derived from an EMBL/GenBank/DDBJ whole genome shotgun (WGS) entry which is preliminary data.</text>
</comment>
<evidence type="ECO:0000313" key="15">
    <source>
        <dbReference type="Proteomes" id="UP000242188"/>
    </source>
</evidence>
<reference evidence="14 15" key="1">
    <citation type="journal article" date="2017" name="Nat. Ecol. Evol.">
        <title>Scallop genome provides insights into evolution of bilaterian karyotype and development.</title>
        <authorList>
            <person name="Wang S."/>
            <person name="Zhang J."/>
            <person name="Jiao W."/>
            <person name="Li J."/>
            <person name="Xun X."/>
            <person name="Sun Y."/>
            <person name="Guo X."/>
            <person name="Huan P."/>
            <person name="Dong B."/>
            <person name="Zhang L."/>
            <person name="Hu X."/>
            <person name="Sun X."/>
            <person name="Wang J."/>
            <person name="Zhao C."/>
            <person name="Wang Y."/>
            <person name="Wang D."/>
            <person name="Huang X."/>
            <person name="Wang R."/>
            <person name="Lv J."/>
            <person name="Li Y."/>
            <person name="Zhang Z."/>
            <person name="Liu B."/>
            <person name="Lu W."/>
            <person name="Hui Y."/>
            <person name="Liang J."/>
            <person name="Zhou Z."/>
            <person name="Hou R."/>
            <person name="Li X."/>
            <person name="Liu Y."/>
            <person name="Li H."/>
            <person name="Ning X."/>
            <person name="Lin Y."/>
            <person name="Zhao L."/>
            <person name="Xing Q."/>
            <person name="Dou J."/>
            <person name="Li Y."/>
            <person name="Mao J."/>
            <person name="Guo H."/>
            <person name="Dou H."/>
            <person name="Li T."/>
            <person name="Mu C."/>
            <person name="Jiang W."/>
            <person name="Fu Q."/>
            <person name="Fu X."/>
            <person name="Miao Y."/>
            <person name="Liu J."/>
            <person name="Yu Q."/>
            <person name="Li R."/>
            <person name="Liao H."/>
            <person name="Li X."/>
            <person name="Kong Y."/>
            <person name="Jiang Z."/>
            <person name="Chourrout D."/>
            <person name="Li R."/>
            <person name="Bao Z."/>
        </authorList>
    </citation>
    <scope>NUCLEOTIDE SEQUENCE [LARGE SCALE GENOMIC DNA]</scope>
    <source>
        <strain evidence="14 15">PY_sf001</strain>
    </source>
</reference>
<evidence type="ECO:0000256" key="11">
    <source>
        <dbReference type="PIRNR" id="PIRNR001365"/>
    </source>
</evidence>
<dbReference type="PANTHER" id="PTHR12128:SF21">
    <property type="entry name" value="N-ACETYLNEURAMINATE LYASE"/>
    <property type="match status" value="1"/>
</dbReference>
<dbReference type="EC" id="4.1.3.3" evidence="5"/>
<evidence type="ECO:0000256" key="4">
    <source>
        <dbReference type="ARBA" id="ARBA00011881"/>
    </source>
</evidence>
<dbReference type="SUPFAM" id="SSF51569">
    <property type="entry name" value="Aldolase"/>
    <property type="match status" value="1"/>
</dbReference>
<comment type="catalytic activity">
    <reaction evidence="10">
        <text>aceneuramate = aldehydo-N-acetyl-D-mannosamine + pyruvate</text>
        <dbReference type="Rhea" id="RHEA:23296"/>
        <dbReference type="ChEBI" id="CHEBI:15361"/>
        <dbReference type="ChEBI" id="CHEBI:17122"/>
        <dbReference type="ChEBI" id="CHEBI:173083"/>
        <dbReference type="EC" id="4.1.3.3"/>
    </reaction>
</comment>
<comment type="similarity">
    <text evidence="3">Belongs to the DapA family. NanA subfamily.</text>
</comment>
<evidence type="ECO:0000313" key="14">
    <source>
        <dbReference type="EMBL" id="OWF37508.1"/>
    </source>
</evidence>
<evidence type="ECO:0000256" key="1">
    <source>
        <dbReference type="ARBA" id="ARBA00004496"/>
    </source>
</evidence>
<dbReference type="AlphaFoldDB" id="A0A210PLX9"/>
<evidence type="ECO:0000256" key="7">
    <source>
        <dbReference type="ARBA" id="ARBA00023239"/>
    </source>
</evidence>
<dbReference type="InterPro" id="IPR013785">
    <property type="entry name" value="Aldolase_TIM"/>
</dbReference>
<dbReference type="PANTHER" id="PTHR12128">
    <property type="entry name" value="DIHYDRODIPICOLINATE SYNTHASE"/>
    <property type="match status" value="1"/>
</dbReference>
<proteinExistence type="inferred from homology"/>
<evidence type="ECO:0000256" key="9">
    <source>
        <dbReference type="ARBA" id="ARBA00023277"/>
    </source>
</evidence>
<dbReference type="GO" id="GO:0005737">
    <property type="term" value="C:cytoplasm"/>
    <property type="evidence" value="ECO:0007669"/>
    <property type="project" value="UniProtKB-SubCell"/>
</dbReference>
<dbReference type="STRING" id="6573.A0A210PLX9"/>
<evidence type="ECO:0000256" key="6">
    <source>
        <dbReference type="ARBA" id="ARBA00022490"/>
    </source>
</evidence>
<evidence type="ECO:0000256" key="8">
    <source>
        <dbReference type="ARBA" id="ARBA00023270"/>
    </source>
</evidence>
<dbReference type="GO" id="GO:0008747">
    <property type="term" value="F:N-acetylneuraminate lyase activity"/>
    <property type="evidence" value="ECO:0007669"/>
    <property type="project" value="UniProtKB-EC"/>
</dbReference>
<comment type="pathway">
    <text evidence="2">Amino-sugar metabolism; N-acetylneuraminate degradation.</text>
</comment>
<keyword evidence="7 11" id="KW-0456">Lyase</keyword>
<dbReference type="PIRSF" id="PIRSF001365">
    <property type="entry name" value="DHDPS"/>
    <property type="match status" value="1"/>
</dbReference>
<dbReference type="InterPro" id="IPR002220">
    <property type="entry name" value="DapA-like"/>
</dbReference>
<feature type="active site" description="Proton donor/acceptor" evidence="12">
    <location>
        <position position="145"/>
    </location>
</feature>
<evidence type="ECO:0000256" key="10">
    <source>
        <dbReference type="ARBA" id="ARBA00044906"/>
    </source>
</evidence>
<dbReference type="SMART" id="SM01130">
    <property type="entry name" value="DHDPS"/>
    <property type="match status" value="1"/>
</dbReference>
<keyword evidence="9" id="KW-0119">Carbohydrate metabolism</keyword>
<comment type="subcellular location">
    <subcellularLocation>
        <location evidence="1">Cytoplasm</location>
    </subcellularLocation>
</comment>
<protein>
    <recommendedName>
        <fullName evidence="5">N-acetylneuraminate lyase</fullName>
        <ecNumber evidence="5">4.1.3.3</ecNumber>
    </recommendedName>
</protein>
<dbReference type="OrthoDB" id="191315at2759"/>
<keyword evidence="6" id="KW-0963">Cytoplasm</keyword>
<dbReference type="EMBL" id="NEDP02005588">
    <property type="protein sequence ID" value="OWF37508.1"/>
    <property type="molecule type" value="Genomic_DNA"/>
</dbReference>
<comment type="subunit">
    <text evidence="4">Homotetramer.</text>
</comment>
<dbReference type="Gene3D" id="3.20.20.70">
    <property type="entry name" value="Aldolase class I"/>
    <property type="match status" value="1"/>
</dbReference>
<evidence type="ECO:0000256" key="5">
    <source>
        <dbReference type="ARBA" id="ARBA00012911"/>
    </source>
</evidence>
<keyword evidence="15" id="KW-1185">Reference proteome</keyword>
<evidence type="ECO:0000256" key="2">
    <source>
        <dbReference type="ARBA" id="ARBA00004878"/>
    </source>
</evidence>
<evidence type="ECO:0000256" key="13">
    <source>
        <dbReference type="PIRSR" id="PIRSR001365-2"/>
    </source>
</evidence>
<dbReference type="Proteomes" id="UP000242188">
    <property type="component" value="Unassembled WGS sequence"/>
</dbReference>
<organism evidence="14 15">
    <name type="scientific">Mizuhopecten yessoensis</name>
    <name type="common">Japanese scallop</name>
    <name type="synonym">Patinopecten yessoensis</name>
    <dbReference type="NCBI Taxonomy" id="6573"/>
    <lineage>
        <taxon>Eukaryota</taxon>
        <taxon>Metazoa</taxon>
        <taxon>Spiralia</taxon>
        <taxon>Lophotrochozoa</taxon>
        <taxon>Mollusca</taxon>
        <taxon>Bivalvia</taxon>
        <taxon>Autobranchia</taxon>
        <taxon>Pteriomorphia</taxon>
        <taxon>Pectinida</taxon>
        <taxon>Pectinoidea</taxon>
        <taxon>Pectinidae</taxon>
        <taxon>Mizuhopecten</taxon>
    </lineage>
</organism>
<evidence type="ECO:0000256" key="3">
    <source>
        <dbReference type="ARBA" id="ARBA00006324"/>
    </source>
</evidence>
<evidence type="ECO:0000256" key="12">
    <source>
        <dbReference type="PIRSR" id="PIRSR001365-1"/>
    </source>
</evidence>
<accession>A0A210PLX9</accession>
<dbReference type="Pfam" id="PF00701">
    <property type="entry name" value="DHDPS"/>
    <property type="match status" value="1"/>
</dbReference>